<dbReference type="CDD" id="cd00185">
    <property type="entry name" value="TNFRSF"/>
    <property type="match status" value="1"/>
</dbReference>
<evidence type="ECO:0000256" key="5">
    <source>
        <dbReference type="ARBA" id="ARBA00022989"/>
    </source>
</evidence>
<keyword evidence="6 7" id="KW-0472">Membrane</keyword>
<dbReference type="EMBL" id="HBGD01010816">
    <property type="protein sequence ID" value="CAD9085641.1"/>
    <property type="molecule type" value="Transcribed_RNA"/>
</dbReference>
<evidence type="ECO:0000256" key="6">
    <source>
        <dbReference type="ARBA" id="ARBA00023136"/>
    </source>
</evidence>
<dbReference type="SUPFAM" id="SSF117281">
    <property type="entry name" value="Kelch motif"/>
    <property type="match status" value="3"/>
</dbReference>
<dbReference type="InterPro" id="IPR015915">
    <property type="entry name" value="Kelch-typ_b-propeller"/>
</dbReference>
<feature type="domain" description="Receptor ligand binding region" evidence="8">
    <location>
        <begin position="1"/>
        <end position="260"/>
    </location>
</feature>
<name>A0A7S1KTP2_9EUKA</name>
<evidence type="ECO:0000259" key="8">
    <source>
        <dbReference type="Pfam" id="PF01094"/>
    </source>
</evidence>
<feature type="transmembrane region" description="Helical" evidence="7">
    <location>
        <begin position="1138"/>
        <end position="1160"/>
    </location>
</feature>
<evidence type="ECO:0000256" key="3">
    <source>
        <dbReference type="ARBA" id="ARBA00022692"/>
    </source>
</evidence>
<evidence type="ECO:0000256" key="4">
    <source>
        <dbReference type="ARBA" id="ARBA00022737"/>
    </source>
</evidence>
<keyword evidence="4" id="KW-0677">Repeat</keyword>
<evidence type="ECO:0000259" key="9">
    <source>
        <dbReference type="Pfam" id="PF07699"/>
    </source>
</evidence>
<keyword evidence="2" id="KW-0880">Kelch repeat</keyword>
<dbReference type="SUPFAM" id="SSF53822">
    <property type="entry name" value="Periplasmic binding protein-like I"/>
    <property type="match status" value="1"/>
</dbReference>
<dbReference type="SMART" id="SM01411">
    <property type="entry name" value="Ephrin_rec_like"/>
    <property type="match status" value="2"/>
</dbReference>
<evidence type="ECO:0000313" key="10">
    <source>
        <dbReference type="EMBL" id="CAD9085641.1"/>
    </source>
</evidence>
<evidence type="ECO:0000256" key="7">
    <source>
        <dbReference type="SAM" id="Phobius"/>
    </source>
</evidence>
<dbReference type="GO" id="GO:0016020">
    <property type="term" value="C:membrane"/>
    <property type="evidence" value="ECO:0007669"/>
    <property type="project" value="UniProtKB-SubCell"/>
</dbReference>
<dbReference type="Gene3D" id="3.40.50.2300">
    <property type="match status" value="2"/>
</dbReference>
<dbReference type="Gene3D" id="2.120.10.80">
    <property type="entry name" value="Kelch-type beta propeller"/>
    <property type="match status" value="3"/>
</dbReference>
<evidence type="ECO:0008006" key="11">
    <source>
        <dbReference type="Google" id="ProtNLM"/>
    </source>
</evidence>
<feature type="domain" description="Tyrosine-protein kinase ephrin type A/B receptor-like" evidence="9">
    <location>
        <begin position="973"/>
        <end position="1012"/>
    </location>
</feature>
<accession>A0A7S1KTP2</accession>
<feature type="transmembrane region" description="Helical" evidence="7">
    <location>
        <begin position="1082"/>
        <end position="1105"/>
    </location>
</feature>
<dbReference type="InterPro" id="IPR009030">
    <property type="entry name" value="Growth_fac_rcpt_cys_sf"/>
</dbReference>
<organism evidence="10">
    <name type="scientific">Percolomonas cosmopolitus</name>
    <dbReference type="NCBI Taxonomy" id="63605"/>
    <lineage>
        <taxon>Eukaryota</taxon>
        <taxon>Discoba</taxon>
        <taxon>Heterolobosea</taxon>
        <taxon>Tetramitia</taxon>
        <taxon>Eutetramitia</taxon>
        <taxon>Percolomonadidae</taxon>
        <taxon>Percolomonas</taxon>
    </lineage>
</organism>
<dbReference type="InterPro" id="IPR011641">
    <property type="entry name" value="Tyr-kin_ephrin_A/B_rcpt-like"/>
</dbReference>
<dbReference type="Gene3D" id="2.10.50.10">
    <property type="entry name" value="Tumor Necrosis Factor Receptor, subunit A, domain 2"/>
    <property type="match status" value="1"/>
</dbReference>
<keyword evidence="3 7" id="KW-0812">Transmembrane</keyword>
<reference evidence="10" key="1">
    <citation type="submission" date="2021-01" db="EMBL/GenBank/DDBJ databases">
        <authorList>
            <person name="Corre E."/>
            <person name="Pelletier E."/>
            <person name="Niang G."/>
            <person name="Scheremetjew M."/>
            <person name="Finn R."/>
            <person name="Kale V."/>
            <person name="Holt S."/>
            <person name="Cochrane G."/>
            <person name="Meng A."/>
            <person name="Brown T."/>
            <person name="Cohen L."/>
        </authorList>
    </citation>
    <scope>NUCLEOTIDE SEQUENCE</scope>
    <source>
        <strain evidence="10">WS</strain>
    </source>
</reference>
<dbReference type="Pfam" id="PF01094">
    <property type="entry name" value="ANF_receptor"/>
    <property type="match status" value="1"/>
</dbReference>
<sequence length="1506" mass="171287">MISYGSTAIELSSKDIHPMFSRVVASNSLQATSMIDLCFRLGWTERLALLGSNDQYGISGRDALKDLAATYNMEVLHDEILIESTKSVLRRVKEKNSHYILTFAVSVMIKPILVAARELDMLNGDYVFIFGESFGNIIEVKDGIARFLDGEDNDLLLGQLFMQSSTGFWTASDVFLRTEWGKAFPGVQVPALAPYIYDSFLAYASAIDDLLSEHPWDDVYNGTLLFSHIVQQDFLATTGRVIFGPDGDRISSPYILTNIDNNRRLSEITTWEVGRTFRMDKYSIILPGGKEAELIFDSTVIEIIGSTFNFYPIPDSSTPPAYRYSASCSYNYRDHQMVLFGGRVHAERRFSDFWIYDLRKSLWRQIFSFRAPSARSEHVSFVWTSSSDELYYSIFGGFNGIAILEEQWNYRFSLNSWFQGSNVPVQARLRARTTNLNRDTYLVAGEGILDDRNDVWRFNYDSESWHEEKPVNSDVFIPRRDHCLTVYRGSLIVWAGRNEQYLEGLDDMYMLSLQTKQWEEIFPGGDYPVARYNPVCETYNNKFYGGMGFSFHPESPGVPYGDFFKMDLEPEDGVFRFELLNIPYSRGFEGRDHVEWIFFGDKIMFFGGWGEHYVLNDFVRFSMEEEKVELVHEYQETPPNVHSHTEAIVGNSVYIYGGTTLDGDVHHSNDMYKLSLDSFKWQQVFARGRQPLPTGGHVSVVIGDLIFVHGGLSATGYLNDLWQYSTKRNLWTQIEFDFSQSVPTARAYHTGQVIENAATGRRSIFLMGGAIKHALLHDLWEFNLDLHQFTEVFAKSTPGVKPPAAVVHMQSAVINSHILVFGGEDRSVAPLKSVFAFSPESYEWSIFAHVPDELQTSRSRIAASNDALYIYGGSFFDKLTDILLEVRNGSVRQLSLEQSAVRPERRSGHSLLLYQSRLLIFGGIGAIPSKTLLSDITIYNNLFEYRLSPCSTNVSLSQEYCVLCTPGTFRRLDSCVPCDEGHYTDQFGSFGCIPCDIGFYNPLKGASSSKLCYPCEPGFYQDTLGSSECKPCDKDKHFCPIGSTSPLSKDLEKIRDGKVNVRSFQPPELPDKGEQMQQTATVSAIVTASLVVMWLLIFLLSWYWLRRCLFIADLFFNEKHNYQVNKEMRRKKTVAGGWFSILFVVLWIAAGINIIIPFYVNNLVDIKTLTPLLGSNTLVSVMNVSLTFHGPPKLQCTANGDFDTAGPCHSSLQITESSYNFKSRKLTCRKWQMESNSPPYCSIEVVYSDFSVDSSMGIMGIVVNEDNSFASYFSWDVTATSGYPRDDSGHELRMSTANGEKFSQQDTLFRGMQQATILSLSYIQTLFFHRQRVYRREGVHLENLLVQNGSYVDSSSFSSRNGFKFEFNFDVAENYFQIERTGKKGLLQMFSELGGATSLLLTSVMIFMRVYESAQSIFLNSKFAKNSPLIQHLRHYKRVKDRLEIVDEIKKEREAHTDHHRTQLKGQKLSSSSMYVEMSDMKEALLQSEDAAEEDILAEEFDEDRI</sequence>
<protein>
    <recommendedName>
        <fullName evidence="11">Tyrosine-protein kinase ephrin type A/B receptor-like domain-containing protein</fullName>
    </recommendedName>
</protein>
<dbReference type="InterPro" id="IPR028082">
    <property type="entry name" value="Peripla_BP_I"/>
</dbReference>
<dbReference type="Pfam" id="PF24681">
    <property type="entry name" value="Kelch_KLHDC2_KLHL20_DRC7"/>
    <property type="match status" value="2"/>
</dbReference>
<dbReference type="SUPFAM" id="SSF57184">
    <property type="entry name" value="Growth factor receptor domain"/>
    <property type="match status" value="1"/>
</dbReference>
<keyword evidence="5 7" id="KW-1133">Transmembrane helix</keyword>
<gene>
    <name evidence="10" type="ORF">PCOS0759_LOCUS8895</name>
</gene>
<evidence type="ECO:0000256" key="1">
    <source>
        <dbReference type="ARBA" id="ARBA00004370"/>
    </source>
</evidence>
<proteinExistence type="predicted"/>
<evidence type="ECO:0000256" key="2">
    <source>
        <dbReference type="ARBA" id="ARBA00022441"/>
    </source>
</evidence>
<dbReference type="InterPro" id="IPR001828">
    <property type="entry name" value="ANF_lig-bd_rcpt"/>
</dbReference>
<dbReference type="Pfam" id="PF07699">
    <property type="entry name" value="Ephrin_rec_like"/>
    <property type="match status" value="1"/>
</dbReference>
<dbReference type="PANTHER" id="PTHR46093">
    <property type="entry name" value="ACYL-COA-BINDING DOMAIN-CONTAINING PROTEIN 5"/>
    <property type="match status" value="1"/>
</dbReference>
<comment type="subcellular location">
    <subcellularLocation>
        <location evidence="1">Membrane</location>
    </subcellularLocation>
</comment>
<dbReference type="PANTHER" id="PTHR46093:SF18">
    <property type="entry name" value="FIBRONECTIN TYPE-III DOMAIN-CONTAINING PROTEIN"/>
    <property type="match status" value="1"/>
</dbReference>